<name>A0A367KVQ3_RHIST</name>
<evidence type="ECO:0008006" key="9">
    <source>
        <dbReference type="Google" id="ProtNLM"/>
    </source>
</evidence>
<dbReference type="SUPFAM" id="SSF52540">
    <property type="entry name" value="P-loop containing nucleoside triphosphate hydrolases"/>
    <property type="match status" value="1"/>
</dbReference>
<feature type="domain" description="Helicase C-terminal" evidence="6">
    <location>
        <begin position="325"/>
        <end position="463"/>
    </location>
</feature>
<sequence length="463" mass="52151">MLKISCSIQLISRSFSTSLATCSKRSALRKPNISSLTKHLKPQTNNLNGRERRDLLRAQLKSKPGEAPYIPVKKRLEPVQTKKLAAFLATQEFKDLSLSEPLTQAITQVLPPDAKPTEIQSLAIPTLLDMQKKHVLVAAETGSGKTFAYLLPTIQKLKQDEKLRRPNRPRALVLVPTRELINQVVKSAKSLCHVVKFRCLGYDRRRLLDEAPVDLLVTTPTSLVSAIKQNILALTDTKLLVMDEADSMFDAGWADDCRWILKRLPQESKITVVSATLPRSVQRTLDDLFPKMIKITTPSLHKSLPNLKQSFVDLDKFKGNRQLALLEVLKKNIKDNKTLVFCNTRKSVELLHKFLESKGLKALALYKDAPMDRSETLELFSESKEKEHQMLISTDIASRGIDVKLVEHVILFDFPSSAIDYLHRVGRTARAGNSGKATSLIGRKDRMMADRMKRSIREGTIMS</sequence>
<evidence type="ECO:0000256" key="4">
    <source>
        <dbReference type="ARBA" id="ARBA00022840"/>
    </source>
</evidence>
<dbReference type="InterPro" id="IPR014001">
    <property type="entry name" value="Helicase_ATP-bd"/>
</dbReference>
<dbReference type="GO" id="GO:0003676">
    <property type="term" value="F:nucleic acid binding"/>
    <property type="evidence" value="ECO:0007669"/>
    <property type="project" value="InterPro"/>
</dbReference>
<keyword evidence="8" id="KW-1185">Reference proteome</keyword>
<protein>
    <recommendedName>
        <fullName evidence="9">RNA helicase</fullName>
    </recommendedName>
</protein>
<organism evidence="7 8">
    <name type="scientific">Rhizopus stolonifer</name>
    <name type="common">Rhizopus nigricans</name>
    <dbReference type="NCBI Taxonomy" id="4846"/>
    <lineage>
        <taxon>Eukaryota</taxon>
        <taxon>Fungi</taxon>
        <taxon>Fungi incertae sedis</taxon>
        <taxon>Mucoromycota</taxon>
        <taxon>Mucoromycotina</taxon>
        <taxon>Mucoromycetes</taxon>
        <taxon>Mucorales</taxon>
        <taxon>Mucorineae</taxon>
        <taxon>Rhizopodaceae</taxon>
        <taxon>Rhizopus</taxon>
    </lineage>
</organism>
<dbReference type="CDD" id="cd00268">
    <property type="entry name" value="DEADc"/>
    <property type="match status" value="1"/>
</dbReference>
<evidence type="ECO:0000313" key="8">
    <source>
        <dbReference type="Proteomes" id="UP000253551"/>
    </source>
</evidence>
<dbReference type="SMART" id="SM00490">
    <property type="entry name" value="HELICc"/>
    <property type="match status" value="1"/>
</dbReference>
<dbReference type="Gene3D" id="3.40.50.300">
    <property type="entry name" value="P-loop containing nucleotide triphosphate hydrolases"/>
    <property type="match status" value="2"/>
</dbReference>
<dbReference type="GO" id="GO:0004386">
    <property type="term" value="F:helicase activity"/>
    <property type="evidence" value="ECO:0007669"/>
    <property type="project" value="UniProtKB-KW"/>
</dbReference>
<dbReference type="GO" id="GO:0016787">
    <property type="term" value="F:hydrolase activity"/>
    <property type="evidence" value="ECO:0007669"/>
    <property type="project" value="UniProtKB-KW"/>
</dbReference>
<evidence type="ECO:0000256" key="1">
    <source>
        <dbReference type="ARBA" id="ARBA00022741"/>
    </source>
</evidence>
<reference evidence="7 8" key="1">
    <citation type="journal article" date="2018" name="G3 (Bethesda)">
        <title>Phylogenetic and Phylogenomic Definition of Rhizopus Species.</title>
        <authorList>
            <person name="Gryganskyi A.P."/>
            <person name="Golan J."/>
            <person name="Dolatabadi S."/>
            <person name="Mondo S."/>
            <person name="Robb S."/>
            <person name="Idnurm A."/>
            <person name="Muszewska A."/>
            <person name="Steczkiewicz K."/>
            <person name="Masonjones S."/>
            <person name="Liao H.L."/>
            <person name="Gajdeczka M.T."/>
            <person name="Anike F."/>
            <person name="Vuek A."/>
            <person name="Anishchenko I.M."/>
            <person name="Voigt K."/>
            <person name="de Hoog G.S."/>
            <person name="Smith M.E."/>
            <person name="Heitman J."/>
            <person name="Vilgalys R."/>
            <person name="Stajich J.E."/>
        </authorList>
    </citation>
    <scope>NUCLEOTIDE SEQUENCE [LARGE SCALE GENOMIC DNA]</scope>
    <source>
        <strain evidence="7 8">LSU 92-RS-03</strain>
    </source>
</reference>
<dbReference type="STRING" id="4846.A0A367KVQ3"/>
<dbReference type="InterPro" id="IPR027417">
    <property type="entry name" value="P-loop_NTPase"/>
</dbReference>
<gene>
    <name evidence="7" type="ORF">CU098_013316</name>
</gene>
<dbReference type="PROSITE" id="PS51192">
    <property type="entry name" value="HELICASE_ATP_BIND_1"/>
    <property type="match status" value="1"/>
</dbReference>
<keyword evidence="1" id="KW-0547">Nucleotide-binding</keyword>
<evidence type="ECO:0000313" key="7">
    <source>
        <dbReference type="EMBL" id="RCI06293.1"/>
    </source>
</evidence>
<dbReference type="InterPro" id="IPR001650">
    <property type="entry name" value="Helicase_C-like"/>
</dbReference>
<dbReference type="AlphaFoldDB" id="A0A367KVQ3"/>
<dbReference type="PANTHER" id="PTHR47960">
    <property type="entry name" value="DEAD-BOX ATP-DEPENDENT RNA HELICASE 50"/>
    <property type="match status" value="1"/>
</dbReference>
<dbReference type="InterPro" id="IPR044742">
    <property type="entry name" value="DEAD/DEAH_RhlB"/>
</dbReference>
<comment type="caution">
    <text evidence="7">The sequence shown here is derived from an EMBL/GenBank/DDBJ whole genome shotgun (WGS) entry which is preliminary data.</text>
</comment>
<dbReference type="EMBL" id="PJQM01000185">
    <property type="protein sequence ID" value="RCI06293.1"/>
    <property type="molecule type" value="Genomic_DNA"/>
</dbReference>
<dbReference type="Proteomes" id="UP000253551">
    <property type="component" value="Unassembled WGS sequence"/>
</dbReference>
<evidence type="ECO:0000256" key="3">
    <source>
        <dbReference type="ARBA" id="ARBA00022806"/>
    </source>
</evidence>
<dbReference type="CDD" id="cd18787">
    <property type="entry name" value="SF2_C_DEAD"/>
    <property type="match status" value="1"/>
</dbReference>
<dbReference type="Pfam" id="PF00270">
    <property type="entry name" value="DEAD"/>
    <property type="match status" value="1"/>
</dbReference>
<dbReference type="OrthoDB" id="10256233at2759"/>
<keyword evidence="2" id="KW-0378">Hydrolase</keyword>
<proteinExistence type="predicted"/>
<dbReference type="SMART" id="SM00487">
    <property type="entry name" value="DEXDc"/>
    <property type="match status" value="1"/>
</dbReference>
<evidence type="ECO:0000259" key="6">
    <source>
        <dbReference type="PROSITE" id="PS51194"/>
    </source>
</evidence>
<dbReference type="GO" id="GO:0005524">
    <property type="term" value="F:ATP binding"/>
    <property type="evidence" value="ECO:0007669"/>
    <property type="project" value="UniProtKB-KW"/>
</dbReference>
<keyword evidence="3" id="KW-0347">Helicase</keyword>
<evidence type="ECO:0000256" key="2">
    <source>
        <dbReference type="ARBA" id="ARBA00022801"/>
    </source>
</evidence>
<evidence type="ECO:0000259" key="5">
    <source>
        <dbReference type="PROSITE" id="PS51192"/>
    </source>
</evidence>
<keyword evidence="4" id="KW-0067">ATP-binding</keyword>
<accession>A0A367KVQ3</accession>
<feature type="domain" description="Helicase ATP-binding" evidence="5">
    <location>
        <begin position="126"/>
        <end position="295"/>
    </location>
</feature>
<dbReference type="Pfam" id="PF00271">
    <property type="entry name" value="Helicase_C"/>
    <property type="match status" value="1"/>
</dbReference>
<dbReference type="PROSITE" id="PS51194">
    <property type="entry name" value="HELICASE_CTER"/>
    <property type="match status" value="1"/>
</dbReference>
<dbReference type="InterPro" id="IPR011545">
    <property type="entry name" value="DEAD/DEAH_box_helicase_dom"/>
</dbReference>